<gene>
    <name evidence="2" type="ORF">RchiOBHm_Chr3g0449491</name>
</gene>
<dbReference type="PANTHER" id="PTHR33318">
    <property type="entry name" value="ASPARTYL/GLUTAMYL-TRNA(ASN/GLN) AMIDOTRANSFERASE SUBUNIT"/>
    <property type="match status" value="1"/>
</dbReference>
<proteinExistence type="predicted"/>
<dbReference type="AlphaFoldDB" id="A0A2P6R5H4"/>
<protein>
    <submittedName>
        <fullName evidence="2">Uncharacterized protein</fullName>
    </submittedName>
</protein>
<feature type="region of interest" description="Disordered" evidence="1">
    <location>
        <begin position="348"/>
        <end position="402"/>
    </location>
</feature>
<dbReference type="PANTHER" id="PTHR33318:SF22">
    <property type="entry name" value="SUPPRESSOR PROTEIN SRP40-LIKE ISOFORM X1"/>
    <property type="match status" value="1"/>
</dbReference>
<feature type="compositionally biased region" description="Basic and acidic residues" evidence="1">
    <location>
        <begin position="205"/>
        <end position="217"/>
    </location>
</feature>
<evidence type="ECO:0000313" key="3">
    <source>
        <dbReference type="Proteomes" id="UP000238479"/>
    </source>
</evidence>
<sequence length="425" mass="46930">MGCFPACFTSSNSRKHRKSVAVTPCIQNQEQIVEATEEGAILFEPTKLYDIIKPITPITESKEVIEEQTKNDVKRKVTFDLEEEVIDEKQNENKEETAKEIEPILGSIGSSVVTVVPSPPLNHRYENCSNSEDEDAGVIDLSGSDFNGDDYGGSVDDEVESNKQSVIQEQESSESLFSISIDSRKRVSDAEEDEKEVNSPMPKPKPIESDQSGRDNSIRSQNCHSVLSPIENLSQWKEVKAKAIPLASNHQEKENMNAEQDFNIPISPEPTLKLSKHFRRRPLESNDLKLVDQENGVDTSLSSWLVSNASENSVGNLMCEGVSSSRSLGDGPILGAWTSEELKQLSNSSTLNQSRSPSPDQIPIIGTVGSYWSHTGQATDSDSNSSSRGMENKAGRNREDEKVKWKTIPFEAKLERVIDMGILGA</sequence>
<dbReference type="GO" id="GO:0007142">
    <property type="term" value="P:male meiosis II"/>
    <property type="evidence" value="ECO:0007669"/>
    <property type="project" value="InterPro"/>
</dbReference>
<comment type="caution">
    <text evidence="2">The sequence shown here is derived from an EMBL/GenBank/DDBJ whole genome shotgun (WGS) entry which is preliminary data.</text>
</comment>
<organism evidence="2 3">
    <name type="scientific">Rosa chinensis</name>
    <name type="common">China rose</name>
    <dbReference type="NCBI Taxonomy" id="74649"/>
    <lineage>
        <taxon>Eukaryota</taxon>
        <taxon>Viridiplantae</taxon>
        <taxon>Streptophyta</taxon>
        <taxon>Embryophyta</taxon>
        <taxon>Tracheophyta</taxon>
        <taxon>Spermatophyta</taxon>
        <taxon>Magnoliopsida</taxon>
        <taxon>eudicotyledons</taxon>
        <taxon>Gunneridae</taxon>
        <taxon>Pentapetalae</taxon>
        <taxon>rosids</taxon>
        <taxon>fabids</taxon>
        <taxon>Rosales</taxon>
        <taxon>Rosaceae</taxon>
        <taxon>Rosoideae</taxon>
        <taxon>Rosoideae incertae sedis</taxon>
        <taxon>Rosa</taxon>
    </lineage>
</organism>
<evidence type="ECO:0000313" key="2">
    <source>
        <dbReference type="EMBL" id="PRQ41685.1"/>
    </source>
</evidence>
<feature type="region of interest" description="Disordered" evidence="1">
    <location>
        <begin position="124"/>
        <end position="220"/>
    </location>
</feature>
<feature type="compositionally biased region" description="Polar residues" evidence="1">
    <location>
        <begin position="348"/>
        <end position="359"/>
    </location>
</feature>
<name>A0A2P6R5H4_ROSCH</name>
<dbReference type="InterPro" id="IPR039300">
    <property type="entry name" value="JASON"/>
</dbReference>
<feature type="compositionally biased region" description="Polar residues" evidence="1">
    <location>
        <begin position="370"/>
        <end position="389"/>
    </location>
</feature>
<dbReference type="Gramene" id="PRQ41685">
    <property type="protein sequence ID" value="PRQ41685"/>
    <property type="gene ID" value="RchiOBHm_Chr3g0449491"/>
</dbReference>
<dbReference type="OMA" id="WSHTGQT"/>
<accession>A0A2P6R5H4</accession>
<keyword evidence="3" id="KW-1185">Reference proteome</keyword>
<dbReference type="EMBL" id="PDCK01000041">
    <property type="protein sequence ID" value="PRQ41685.1"/>
    <property type="molecule type" value="Genomic_DNA"/>
</dbReference>
<feature type="compositionally biased region" description="Low complexity" evidence="1">
    <location>
        <begin position="164"/>
        <end position="181"/>
    </location>
</feature>
<dbReference type="Proteomes" id="UP000238479">
    <property type="component" value="Chromosome 3"/>
</dbReference>
<feature type="compositionally biased region" description="Basic and acidic residues" evidence="1">
    <location>
        <begin position="390"/>
        <end position="402"/>
    </location>
</feature>
<dbReference type="OrthoDB" id="1925835at2759"/>
<dbReference type="STRING" id="74649.A0A2P6R5H4"/>
<reference evidence="2 3" key="1">
    <citation type="journal article" date="2018" name="Nat. Genet.">
        <title>The Rosa genome provides new insights in the design of modern roses.</title>
        <authorList>
            <person name="Bendahmane M."/>
        </authorList>
    </citation>
    <scope>NUCLEOTIDE SEQUENCE [LARGE SCALE GENOMIC DNA]</scope>
    <source>
        <strain evidence="3">cv. Old Blush</strain>
    </source>
</reference>
<evidence type="ECO:0000256" key="1">
    <source>
        <dbReference type="SAM" id="MobiDB-lite"/>
    </source>
</evidence>